<dbReference type="InterPro" id="IPR014056">
    <property type="entry name" value="TypeIITA-like_toxin_pred"/>
</dbReference>
<name>A0A7I8BKJ7_9BURK</name>
<dbReference type="Proteomes" id="UP000510888">
    <property type="component" value="Chromosome 1"/>
</dbReference>
<protein>
    <submittedName>
        <fullName evidence="1">Toxin, RelE family protein</fullName>
    </submittedName>
</protein>
<sequence length="99" mass="11136">MPSIRTTDVFDHWFVRIRDLRARVRVQARIDRLAMGNPGDHKSVGAGVTELRIDYGPGYRVYYTQRGSILVVLLCGGDKSSQRDDIAQAKDLAANLDME</sequence>
<organism evidence="1 2">
    <name type="scientific">Paraburkholderia largidicola</name>
    <dbReference type="NCBI Taxonomy" id="3014751"/>
    <lineage>
        <taxon>Bacteria</taxon>
        <taxon>Pseudomonadati</taxon>
        <taxon>Pseudomonadota</taxon>
        <taxon>Betaproteobacteria</taxon>
        <taxon>Burkholderiales</taxon>
        <taxon>Burkholderiaceae</taxon>
        <taxon>Paraburkholderia</taxon>
    </lineage>
</organism>
<dbReference type="AlphaFoldDB" id="A0A7I8BKJ7"/>
<reference evidence="1 2" key="1">
    <citation type="journal article" date="2020" name="Genes (Basel)">
        <title>Genomic Comparison of Insect Gut Symbionts from Divergent Burkholderia Subclades.</title>
        <authorList>
            <person name="Takeshita K."/>
            <person name="Kikuchi Y."/>
        </authorList>
    </citation>
    <scope>NUCLEOTIDE SEQUENCE [LARGE SCALE GENOMIC DNA]</scope>
    <source>
        <strain evidence="1 2">PGU16</strain>
    </source>
</reference>
<dbReference type="PIRSF" id="PIRSF028744">
    <property type="entry name" value="Addict_mod_HI1419"/>
    <property type="match status" value="1"/>
</dbReference>
<dbReference type="NCBIfam" id="TIGR02683">
    <property type="entry name" value="upstrm_HI1419"/>
    <property type="match status" value="1"/>
</dbReference>
<evidence type="ECO:0000313" key="1">
    <source>
        <dbReference type="EMBL" id="BCF89244.1"/>
    </source>
</evidence>
<dbReference type="EMBL" id="AP023174">
    <property type="protein sequence ID" value="BCF89244.1"/>
    <property type="molecule type" value="Genomic_DNA"/>
</dbReference>
<gene>
    <name evidence="1" type="ORF">PPGU16_23110</name>
</gene>
<dbReference type="Pfam" id="PF05973">
    <property type="entry name" value="Gp49"/>
    <property type="match status" value="1"/>
</dbReference>
<dbReference type="InterPro" id="IPR009241">
    <property type="entry name" value="HigB-like"/>
</dbReference>
<dbReference type="PANTHER" id="PTHR41791:SF1">
    <property type="entry name" value="SSL7039 PROTEIN"/>
    <property type="match status" value="1"/>
</dbReference>
<accession>A0A7I8BKJ7</accession>
<keyword evidence="2" id="KW-1185">Reference proteome</keyword>
<proteinExistence type="predicted"/>
<dbReference type="KEGG" id="plad:PPGU16_23110"/>
<evidence type="ECO:0000313" key="2">
    <source>
        <dbReference type="Proteomes" id="UP000510888"/>
    </source>
</evidence>
<dbReference type="PANTHER" id="PTHR41791">
    <property type="entry name" value="SSL7039 PROTEIN"/>
    <property type="match status" value="1"/>
</dbReference>
<dbReference type="RefSeq" id="WP_180720144.1">
    <property type="nucleotide sequence ID" value="NZ_AP023174.1"/>
</dbReference>